<dbReference type="AlphaFoldDB" id="A0A6A0H0K7"/>
<accession>A0A6A0H0K7</accession>
<dbReference type="KEGG" id="hazt:108676848"/>
<evidence type="ECO:0000256" key="1">
    <source>
        <dbReference type="ARBA" id="ARBA00022670"/>
    </source>
</evidence>
<dbReference type="GO" id="GO:0004252">
    <property type="term" value="F:serine-type endopeptidase activity"/>
    <property type="evidence" value="ECO:0007669"/>
    <property type="project" value="InterPro"/>
</dbReference>
<gene>
    <name evidence="9" type="primary">LOC108676848</name>
    <name evidence="7" type="ORF">HAZT_HAZT009333</name>
</gene>
<dbReference type="GO" id="GO:0006508">
    <property type="term" value="P:proteolysis"/>
    <property type="evidence" value="ECO:0007669"/>
    <property type="project" value="UniProtKB-KW"/>
</dbReference>
<dbReference type="PANTHER" id="PTHR24252:SF7">
    <property type="entry name" value="HYALIN"/>
    <property type="match status" value="1"/>
</dbReference>
<dbReference type="Proteomes" id="UP000711488">
    <property type="component" value="Unassembled WGS sequence"/>
</dbReference>
<organism evidence="7">
    <name type="scientific">Hyalella azteca</name>
    <name type="common">Amphipod</name>
    <dbReference type="NCBI Taxonomy" id="294128"/>
    <lineage>
        <taxon>Eukaryota</taxon>
        <taxon>Metazoa</taxon>
        <taxon>Ecdysozoa</taxon>
        <taxon>Arthropoda</taxon>
        <taxon>Crustacea</taxon>
        <taxon>Multicrustacea</taxon>
        <taxon>Malacostraca</taxon>
        <taxon>Eumalacostraca</taxon>
        <taxon>Peracarida</taxon>
        <taxon>Amphipoda</taxon>
        <taxon>Senticaudata</taxon>
        <taxon>Talitrida</taxon>
        <taxon>Talitroidea</taxon>
        <taxon>Hyalellidae</taxon>
        <taxon>Hyalella</taxon>
    </lineage>
</organism>
<evidence type="ECO:0000259" key="6">
    <source>
        <dbReference type="PROSITE" id="PS50240"/>
    </source>
</evidence>
<keyword evidence="3" id="KW-0720">Serine protease</keyword>
<dbReference type="InterPro" id="IPR043504">
    <property type="entry name" value="Peptidase_S1_PA_chymotrypsin"/>
</dbReference>
<dbReference type="OrthoDB" id="7538105at2759"/>
<dbReference type="FunFam" id="2.40.10.10:FF:000068">
    <property type="entry name" value="transmembrane protease serine 2"/>
    <property type="match status" value="1"/>
</dbReference>
<dbReference type="RefSeq" id="XP_018020491.1">
    <property type="nucleotide sequence ID" value="XM_018165002.2"/>
</dbReference>
<reference evidence="7" key="2">
    <citation type="journal article" date="2018" name="Environ. Sci. Technol.">
        <title>The Toxicogenome of Hyalella azteca: A Model for Sediment Ecotoxicology and Evolutionary Toxicology.</title>
        <authorList>
            <person name="Poynton H.C."/>
            <person name="Hasenbein S."/>
            <person name="Benoit J.B."/>
            <person name="Sepulveda M.S."/>
            <person name="Poelchau M.F."/>
            <person name="Hughes D.S.T."/>
            <person name="Murali S.C."/>
            <person name="Chen S."/>
            <person name="Glastad K.M."/>
            <person name="Goodisman M.A.D."/>
            <person name="Werren J.H."/>
            <person name="Vineis J.H."/>
            <person name="Bowen J.L."/>
            <person name="Friedrich M."/>
            <person name="Jones J."/>
            <person name="Robertson H.M."/>
            <person name="Feyereisen R."/>
            <person name="Mechler-Hickson A."/>
            <person name="Mathers N."/>
            <person name="Lee C.E."/>
            <person name="Colbourne J.K."/>
            <person name="Biales A."/>
            <person name="Johnston J.S."/>
            <person name="Wellborn G.A."/>
            <person name="Rosendale A.J."/>
            <person name="Cridge A.G."/>
            <person name="Munoz-Torres M.C."/>
            <person name="Bain P.A."/>
            <person name="Manny A.R."/>
            <person name="Major K.M."/>
            <person name="Lambert F.N."/>
            <person name="Vulpe C.D."/>
            <person name="Tuck P."/>
            <person name="Blalock B.J."/>
            <person name="Lin Y.Y."/>
            <person name="Smith M.E."/>
            <person name="Ochoa-Acuna H."/>
            <person name="Chen M.M."/>
            <person name="Childers C.P."/>
            <person name="Qu J."/>
            <person name="Dugan S."/>
            <person name="Lee S.L."/>
            <person name="Chao H."/>
            <person name="Dinh H."/>
            <person name="Han Y."/>
            <person name="Doddapaneni H."/>
            <person name="Worley K.C."/>
            <person name="Muzny D.M."/>
            <person name="Gibbs R.A."/>
            <person name="Richards S."/>
        </authorList>
    </citation>
    <scope>NUCLEOTIDE SEQUENCE</scope>
    <source>
        <strain evidence="7">HAZT.00-mixed</strain>
        <tissue evidence="7">Whole organism</tissue>
    </source>
</reference>
<reference evidence="9" key="4">
    <citation type="submission" date="2025-04" db="UniProtKB">
        <authorList>
            <consortium name="RefSeq"/>
        </authorList>
    </citation>
    <scope>IDENTIFICATION</scope>
    <source>
        <tissue evidence="9">Whole organism</tissue>
    </source>
</reference>
<keyword evidence="2" id="KW-0378">Hydrolase</keyword>
<dbReference type="Proteomes" id="UP000694843">
    <property type="component" value="Unplaced"/>
</dbReference>
<evidence type="ECO:0000256" key="4">
    <source>
        <dbReference type="ARBA" id="ARBA00023157"/>
    </source>
</evidence>
<feature type="chain" id="PRO_5044628553" evidence="5">
    <location>
        <begin position="16"/>
        <end position="261"/>
    </location>
</feature>
<evidence type="ECO:0000256" key="3">
    <source>
        <dbReference type="ARBA" id="ARBA00022825"/>
    </source>
</evidence>
<evidence type="ECO:0000256" key="5">
    <source>
        <dbReference type="SAM" id="SignalP"/>
    </source>
</evidence>
<dbReference type="Pfam" id="PF00089">
    <property type="entry name" value="Trypsin"/>
    <property type="match status" value="1"/>
</dbReference>
<dbReference type="GeneID" id="108676848"/>
<dbReference type="PANTHER" id="PTHR24252">
    <property type="entry name" value="ACROSIN-RELATED"/>
    <property type="match status" value="1"/>
</dbReference>
<feature type="signal peptide" evidence="5">
    <location>
        <begin position="1"/>
        <end position="15"/>
    </location>
</feature>
<dbReference type="EMBL" id="JQDR03010031">
    <property type="protein sequence ID" value="KAA0194802.1"/>
    <property type="molecule type" value="Genomic_DNA"/>
</dbReference>
<reference evidence="7" key="3">
    <citation type="submission" date="2019-06" db="EMBL/GenBank/DDBJ databases">
        <authorList>
            <person name="Poynton C."/>
            <person name="Hasenbein S."/>
            <person name="Benoit J.B."/>
            <person name="Sepulveda M.S."/>
            <person name="Poelchau M.F."/>
            <person name="Murali S.C."/>
            <person name="Chen S."/>
            <person name="Glastad K.M."/>
            <person name="Werren J.H."/>
            <person name="Vineis J.H."/>
            <person name="Bowen J.L."/>
            <person name="Friedrich M."/>
            <person name="Jones J."/>
            <person name="Robertson H.M."/>
            <person name="Feyereisen R."/>
            <person name="Mechler-Hickson A."/>
            <person name="Mathers N."/>
            <person name="Lee C.E."/>
            <person name="Colbourne J.K."/>
            <person name="Biales A."/>
            <person name="Johnston J.S."/>
            <person name="Wellborn G.A."/>
            <person name="Rosendale A.J."/>
            <person name="Cridge A.G."/>
            <person name="Munoz-Torres M.C."/>
            <person name="Bain P.A."/>
            <person name="Manny A.R."/>
            <person name="Major K.M."/>
            <person name="Lambert F.N."/>
            <person name="Vulpe C.D."/>
            <person name="Tuck P."/>
            <person name="Blalock B.J."/>
            <person name="Lin Y.-Y."/>
            <person name="Smith M.E."/>
            <person name="Ochoa-Acuna H."/>
            <person name="Chen M.-J.M."/>
            <person name="Childers C.P."/>
            <person name="Qu J."/>
            <person name="Dugan S."/>
            <person name="Lee S.L."/>
            <person name="Chao H."/>
            <person name="Dinh H."/>
            <person name="Han Y."/>
            <person name="Doddapaneni H."/>
            <person name="Worley K.C."/>
            <person name="Muzny D.M."/>
            <person name="Gibbs R.A."/>
            <person name="Richards S."/>
        </authorList>
    </citation>
    <scope>NUCLEOTIDE SEQUENCE</scope>
    <source>
        <strain evidence="7">HAZT.00-mixed</strain>
        <tissue evidence="7">Whole organism</tissue>
    </source>
</reference>
<evidence type="ECO:0000256" key="2">
    <source>
        <dbReference type="ARBA" id="ARBA00022801"/>
    </source>
</evidence>
<sequence length="261" mass="28356">MKLLILCLLVASALAAPSTIPRFRRGHSRIVGGTDARPGQFPYQLSLQDTTFGNNIHFCGAIVYTPDTMITAGTCVDGENYYNPQNLRIVAGDYNLATDDGTEQARDVTLIILHEDFDYNYGWENDIALLKVGVPLTFDKYVSGVTLPAQGQIFTGNGIVSGWGTLSWWGEEKPDILQYVSLPIVSDDACRDSYGFDRIIDSMICAGAEDKAACEGDGGTPMTCGDYLCGIGSWGSVCGNPKYPGVYTEVSYFVDWILAHA</sequence>
<dbReference type="InterPro" id="IPR001254">
    <property type="entry name" value="Trypsin_dom"/>
</dbReference>
<dbReference type="FunFam" id="2.40.10.10:FF:000036">
    <property type="entry name" value="Trypsin beta"/>
    <property type="match status" value="1"/>
</dbReference>
<proteinExistence type="predicted"/>
<evidence type="ECO:0000313" key="8">
    <source>
        <dbReference type="Proteomes" id="UP000694843"/>
    </source>
</evidence>
<keyword evidence="8" id="KW-1185">Reference proteome</keyword>
<dbReference type="SMART" id="SM00020">
    <property type="entry name" value="Tryp_SPc"/>
    <property type="match status" value="1"/>
</dbReference>
<dbReference type="PRINTS" id="PR00722">
    <property type="entry name" value="CHYMOTRYPSIN"/>
</dbReference>
<keyword evidence="4" id="KW-1015">Disulfide bond</keyword>
<name>A0A6A0H0K7_HYAAZ</name>
<feature type="domain" description="Peptidase S1" evidence="6">
    <location>
        <begin position="30"/>
        <end position="261"/>
    </location>
</feature>
<keyword evidence="5" id="KW-0732">Signal</keyword>
<keyword evidence="1" id="KW-0645">Protease</keyword>
<evidence type="ECO:0000313" key="7">
    <source>
        <dbReference type="EMBL" id="KAA0194802.1"/>
    </source>
</evidence>
<dbReference type="CDD" id="cd00190">
    <property type="entry name" value="Tryp_SPc"/>
    <property type="match status" value="1"/>
</dbReference>
<dbReference type="InterPro" id="IPR001314">
    <property type="entry name" value="Peptidase_S1A"/>
</dbReference>
<evidence type="ECO:0000313" key="9">
    <source>
        <dbReference type="RefSeq" id="XP_018020491.1"/>
    </source>
</evidence>
<dbReference type="InterPro" id="IPR009003">
    <property type="entry name" value="Peptidase_S1_PA"/>
</dbReference>
<reference evidence="7" key="1">
    <citation type="submission" date="2014-08" db="EMBL/GenBank/DDBJ databases">
        <authorList>
            <person name="Murali S."/>
            <person name="Richards S."/>
            <person name="Bandaranaike D."/>
            <person name="Bellair M."/>
            <person name="Blankenburg K."/>
            <person name="Chao H."/>
            <person name="Dinh H."/>
            <person name="Doddapaneni H."/>
            <person name="Dugan-Rocha S."/>
            <person name="Elkadiri S."/>
            <person name="Gnanaolivu R."/>
            <person name="Hughes D."/>
            <person name="Lee S."/>
            <person name="Li M."/>
            <person name="Ming W."/>
            <person name="Munidasa M."/>
            <person name="Muniz J."/>
            <person name="Nguyen L."/>
            <person name="Osuji N."/>
            <person name="Pu L.-L."/>
            <person name="Puazo M."/>
            <person name="Skinner E."/>
            <person name="Qu C."/>
            <person name="Quiroz J."/>
            <person name="Raj R."/>
            <person name="Weissenberger G."/>
            <person name="Xin Y."/>
            <person name="Zou X."/>
            <person name="Han Y."/>
            <person name="Worley K."/>
            <person name="Muzny D."/>
            <person name="Gibbs R."/>
        </authorList>
    </citation>
    <scope>NUCLEOTIDE SEQUENCE</scope>
    <source>
        <strain evidence="7">HAZT.00-mixed</strain>
        <tissue evidence="7">Whole organism</tissue>
    </source>
</reference>
<protein>
    <submittedName>
        <fullName evidence="9">Trypsin-1</fullName>
    </submittedName>
</protein>
<dbReference type="Gene3D" id="2.40.10.10">
    <property type="entry name" value="Trypsin-like serine proteases"/>
    <property type="match status" value="2"/>
</dbReference>
<dbReference type="SUPFAM" id="SSF50494">
    <property type="entry name" value="Trypsin-like serine proteases"/>
    <property type="match status" value="1"/>
</dbReference>
<dbReference type="PROSITE" id="PS50240">
    <property type="entry name" value="TRYPSIN_DOM"/>
    <property type="match status" value="1"/>
</dbReference>